<dbReference type="GO" id="GO:0016757">
    <property type="term" value="F:glycosyltransferase activity"/>
    <property type="evidence" value="ECO:0007669"/>
    <property type="project" value="UniProtKB-KW"/>
</dbReference>
<dbReference type="SUPFAM" id="SSF53448">
    <property type="entry name" value="Nucleotide-diphospho-sugar transferases"/>
    <property type="match status" value="1"/>
</dbReference>
<keyword evidence="1" id="KW-0328">Glycosyltransferase</keyword>
<evidence type="ECO:0000313" key="1">
    <source>
        <dbReference type="EMBL" id="WGX75941.1"/>
    </source>
</evidence>
<dbReference type="InterPro" id="IPR029044">
    <property type="entry name" value="Nucleotide-diphossugar_trans"/>
</dbReference>
<evidence type="ECO:0000313" key="2">
    <source>
        <dbReference type="Proteomes" id="UP001239169"/>
    </source>
</evidence>
<gene>
    <name evidence="1" type="ORF">QJS64_19090</name>
</gene>
<protein>
    <submittedName>
        <fullName evidence="1">Glycosyltransferase family A protein</fullName>
        <ecNumber evidence="1">2.4.-.-</ecNumber>
    </submittedName>
</protein>
<accession>A0ABY8R2Z3</accession>
<reference evidence="1 2" key="1">
    <citation type="submission" date="2023-04" db="EMBL/GenBank/DDBJ databases">
        <title>Bacteria Genome Submission.</title>
        <authorList>
            <person name="Isaac P."/>
        </authorList>
    </citation>
    <scope>NUCLEOTIDE SEQUENCE [LARGE SCALE GENOMIC DNA]</scope>
    <source>
        <strain evidence="1 2">SampleS7P1</strain>
    </source>
</reference>
<proteinExistence type="predicted"/>
<dbReference type="EMBL" id="CP124685">
    <property type="protein sequence ID" value="WGX75941.1"/>
    <property type="molecule type" value="Genomic_DNA"/>
</dbReference>
<keyword evidence="1" id="KW-0808">Transferase</keyword>
<name>A0ABY8R2Z3_PARBF</name>
<dbReference type="Proteomes" id="UP001239169">
    <property type="component" value="Chromosome"/>
</dbReference>
<dbReference type="EC" id="2.4.-.-" evidence="1"/>
<organism evidence="1 2">
    <name type="scientific">Paraclostridium bifermentans</name>
    <name type="common">Clostridium bifermentans</name>
    <dbReference type="NCBI Taxonomy" id="1490"/>
    <lineage>
        <taxon>Bacteria</taxon>
        <taxon>Bacillati</taxon>
        <taxon>Bacillota</taxon>
        <taxon>Clostridia</taxon>
        <taxon>Peptostreptococcales</taxon>
        <taxon>Peptostreptococcaceae</taxon>
        <taxon>Paraclostridium</taxon>
    </lineage>
</organism>
<keyword evidence="2" id="KW-1185">Reference proteome</keyword>
<dbReference type="CDD" id="cd00761">
    <property type="entry name" value="Glyco_tranf_GTA_type"/>
    <property type="match status" value="1"/>
</dbReference>
<dbReference type="Gene3D" id="3.90.550.10">
    <property type="entry name" value="Spore Coat Polysaccharide Biosynthesis Protein SpsA, Chain A"/>
    <property type="match status" value="1"/>
</dbReference>
<sequence>MKFSLLLPTLGTRELEIKNLFESLENQTYKKFELIVVSQGNHKFIEETLKQYDFEYKHIIMDEREFLKLEIKVCLTYQVM</sequence>